<dbReference type="EMBL" id="MU006734">
    <property type="protein sequence ID" value="KAF2623806.1"/>
    <property type="molecule type" value="Genomic_DNA"/>
</dbReference>
<accession>A0ACB6RPJ3</accession>
<keyword evidence="2" id="KW-1185">Reference proteome</keyword>
<sequence>MVTSDVAVRSAAMVFTRSCALDNMIGACSAGRPPAIGATHSSGIARLDACHSCYLILAWGQAHSLKKSWVFIRRGSLLCRAACDYSEQISVLKEAWSPSRQTGDEPSPPRRRAARVEITRRA</sequence>
<protein>
    <submittedName>
        <fullName evidence="1">Uncharacterized protein</fullName>
    </submittedName>
</protein>
<reference evidence="1" key="1">
    <citation type="journal article" date="2020" name="Stud. Mycol.">
        <title>101 Dothideomycetes genomes: a test case for predicting lifestyles and emergence of pathogens.</title>
        <authorList>
            <person name="Haridas S."/>
            <person name="Albert R."/>
            <person name="Binder M."/>
            <person name="Bloem J."/>
            <person name="Labutti K."/>
            <person name="Salamov A."/>
            <person name="Andreopoulos B."/>
            <person name="Baker S."/>
            <person name="Barry K."/>
            <person name="Bills G."/>
            <person name="Bluhm B."/>
            <person name="Cannon C."/>
            <person name="Castanera R."/>
            <person name="Culley D."/>
            <person name="Daum C."/>
            <person name="Ezra D."/>
            <person name="Gonzalez J."/>
            <person name="Henrissat B."/>
            <person name="Kuo A."/>
            <person name="Liang C."/>
            <person name="Lipzen A."/>
            <person name="Lutzoni F."/>
            <person name="Magnuson J."/>
            <person name="Mondo S."/>
            <person name="Nolan M."/>
            <person name="Ohm R."/>
            <person name="Pangilinan J."/>
            <person name="Park H.-J."/>
            <person name="Ramirez L."/>
            <person name="Alfaro M."/>
            <person name="Sun H."/>
            <person name="Tritt A."/>
            <person name="Yoshinaga Y."/>
            <person name="Zwiers L.-H."/>
            <person name="Turgeon B."/>
            <person name="Goodwin S."/>
            <person name="Spatafora J."/>
            <person name="Crous P."/>
            <person name="Grigoriev I."/>
        </authorList>
    </citation>
    <scope>NUCLEOTIDE SEQUENCE</scope>
    <source>
        <strain evidence="1">CBS 525.71</strain>
    </source>
</reference>
<comment type="caution">
    <text evidence="1">The sequence shown here is derived from an EMBL/GenBank/DDBJ whole genome shotgun (WGS) entry which is preliminary data.</text>
</comment>
<evidence type="ECO:0000313" key="2">
    <source>
        <dbReference type="Proteomes" id="UP000799754"/>
    </source>
</evidence>
<name>A0ACB6RPJ3_9PLEO</name>
<proteinExistence type="predicted"/>
<organism evidence="1 2">
    <name type="scientific">Macroventuria anomochaeta</name>
    <dbReference type="NCBI Taxonomy" id="301207"/>
    <lineage>
        <taxon>Eukaryota</taxon>
        <taxon>Fungi</taxon>
        <taxon>Dikarya</taxon>
        <taxon>Ascomycota</taxon>
        <taxon>Pezizomycotina</taxon>
        <taxon>Dothideomycetes</taxon>
        <taxon>Pleosporomycetidae</taxon>
        <taxon>Pleosporales</taxon>
        <taxon>Pleosporineae</taxon>
        <taxon>Didymellaceae</taxon>
        <taxon>Macroventuria</taxon>
    </lineage>
</organism>
<gene>
    <name evidence="1" type="ORF">BU25DRAFT_413976</name>
</gene>
<evidence type="ECO:0000313" key="1">
    <source>
        <dbReference type="EMBL" id="KAF2623806.1"/>
    </source>
</evidence>
<dbReference type="Proteomes" id="UP000799754">
    <property type="component" value="Unassembled WGS sequence"/>
</dbReference>